<dbReference type="PANTHER" id="PTHR23254:SF15">
    <property type="entry name" value="POLYADENYLATE-BINDING PROTEIN-INTERACTING PROTEIN 1"/>
    <property type="match status" value="1"/>
</dbReference>
<dbReference type="GO" id="GO:0005737">
    <property type="term" value="C:cytoplasm"/>
    <property type="evidence" value="ECO:0007669"/>
    <property type="project" value="UniProtKB-SubCell"/>
</dbReference>
<dbReference type="STRING" id="8005.ENSEEEP00000015973"/>
<dbReference type="SMART" id="SM00543">
    <property type="entry name" value="MIF4G"/>
    <property type="match status" value="1"/>
</dbReference>
<gene>
    <name evidence="7" type="primary">PAIP1</name>
</gene>
<reference evidence="8" key="1">
    <citation type="journal article" date="2014" name="Science">
        <title>Nonhuman genetics. Genomic basis for the convergent evolution of electric organs.</title>
        <authorList>
            <person name="Gallant J.R."/>
            <person name="Traeger L.L."/>
            <person name="Volkening J.D."/>
            <person name="Moffett H."/>
            <person name="Chen P.H."/>
            <person name="Novina C.D."/>
            <person name="Phillips G.N.Jr."/>
            <person name="Anand R."/>
            <person name="Wells G.B."/>
            <person name="Pinch M."/>
            <person name="Guth R."/>
            <person name="Unguez G.A."/>
            <person name="Albert J.S."/>
            <person name="Zakon H.H."/>
            <person name="Samanta M.P."/>
            <person name="Sussman M.R."/>
        </authorList>
    </citation>
    <scope>NUCLEOTIDE SEQUENCE [LARGE SCALE GENOMIC DNA]</scope>
</reference>
<dbReference type="PANTHER" id="PTHR23254">
    <property type="entry name" value="EIF4G DOMAIN PROTEIN"/>
    <property type="match status" value="1"/>
</dbReference>
<dbReference type="InterPro" id="IPR003890">
    <property type="entry name" value="MIF4G-like_typ-3"/>
</dbReference>
<keyword evidence="8" id="KW-1185">Reference proteome</keyword>
<dbReference type="GeneID" id="113568500"/>
<feature type="domain" description="MIF4G" evidence="6">
    <location>
        <begin position="134"/>
        <end position="352"/>
    </location>
</feature>
<keyword evidence="2" id="KW-0963">Cytoplasm</keyword>
<evidence type="ECO:0000256" key="3">
    <source>
        <dbReference type="ARBA" id="ARBA00022845"/>
    </source>
</evidence>
<reference evidence="8" key="2">
    <citation type="journal article" date="2017" name="Sci. Adv.">
        <title>A tail of two voltages: Proteomic comparison of the three electric organs of the electric eel.</title>
        <authorList>
            <person name="Traeger L.L."/>
            <person name="Sabat G."/>
            <person name="Barrett-Wilt G.A."/>
            <person name="Wells G.B."/>
            <person name="Sussman M.R."/>
        </authorList>
    </citation>
    <scope>NUCLEOTIDE SEQUENCE [LARGE SCALE GENOMIC DNA]</scope>
</reference>
<protein>
    <recommendedName>
        <fullName evidence="4">Polyadenylate-binding protein-interacting protein 1</fullName>
    </recommendedName>
</protein>
<name>A0A4W4EUR3_ELEEL</name>
<organism evidence="7 8">
    <name type="scientific">Electrophorus electricus</name>
    <name type="common">Electric eel</name>
    <name type="synonym">Gymnotus electricus</name>
    <dbReference type="NCBI Taxonomy" id="8005"/>
    <lineage>
        <taxon>Eukaryota</taxon>
        <taxon>Metazoa</taxon>
        <taxon>Chordata</taxon>
        <taxon>Craniata</taxon>
        <taxon>Vertebrata</taxon>
        <taxon>Euteleostomi</taxon>
        <taxon>Actinopterygii</taxon>
        <taxon>Neopterygii</taxon>
        <taxon>Teleostei</taxon>
        <taxon>Ostariophysi</taxon>
        <taxon>Gymnotiformes</taxon>
        <taxon>Gymnotoidei</taxon>
        <taxon>Gymnotidae</taxon>
        <taxon>Electrophorus</taxon>
    </lineage>
</organism>
<dbReference type="RefSeq" id="XP_026852511.2">
    <property type="nucleotide sequence ID" value="XM_026996710.2"/>
</dbReference>
<dbReference type="Gene3D" id="1.25.40.180">
    <property type="match status" value="1"/>
</dbReference>
<feature type="compositionally biased region" description="Polar residues" evidence="5">
    <location>
        <begin position="71"/>
        <end position="97"/>
    </location>
</feature>
<evidence type="ECO:0000256" key="4">
    <source>
        <dbReference type="ARBA" id="ARBA00074029"/>
    </source>
</evidence>
<dbReference type="GO" id="GO:0006446">
    <property type="term" value="P:regulation of translational initiation"/>
    <property type="evidence" value="ECO:0007669"/>
    <property type="project" value="TreeGrafter"/>
</dbReference>
<dbReference type="GeneTree" id="ENSGT00940000153432"/>
<dbReference type="Ensembl" id="ENSEEET00000016159.2">
    <property type="protein sequence ID" value="ENSEEEP00000015973.2"/>
    <property type="gene ID" value="ENSEEEG00000007904.2"/>
</dbReference>
<comment type="subcellular location">
    <subcellularLocation>
        <location evidence="1">Cytoplasm</location>
    </subcellularLocation>
</comment>
<dbReference type="SUPFAM" id="SSF48371">
    <property type="entry name" value="ARM repeat"/>
    <property type="match status" value="1"/>
</dbReference>
<evidence type="ECO:0000313" key="8">
    <source>
        <dbReference type="Proteomes" id="UP000314983"/>
    </source>
</evidence>
<feature type="region of interest" description="Disordered" evidence="5">
    <location>
        <begin position="1"/>
        <end position="97"/>
    </location>
</feature>
<sequence length="449" mass="50111">MTERFDRAPGAGRTRAASSGPGPGDTGPQPELGRGDARVSVFSQREPLRQPRTSPPLAEDSGGAAERRRSSNFSNPTHVESSEPASKPQTVDPLVQSSQLSASAPEFIPASYPPYQDAVCEDGSEDYYAQFSLAEWVQDVLSHLNSSPGSFESDIDDITSTLNYCVTTVETLQELVELVFKQSTSMPNFTYTGARLCNHLSHHLTQSPGRENFRQLLLKRCHVEFEQRQLQALAEDEETQRRFHSYVLFLGELYLKLEVKTGKGPPSRADVLLGALKDLIDTLCSHPTDANLICAIKLLKLTGSVLEDAWKQKGALHMDYLIERMNGILLDAKGSRNVREMLLRLVMVRSSNWGRVNTAAACSEATPDNDPNYYMNEPTFYTADGTPFTAADPDYSEMYQEILDREDLSPELYEENGNEALYADEEEMDPEIQEAFEAFCLESERRTKP</sequence>
<reference evidence="7" key="3">
    <citation type="submission" date="2020-05" db="EMBL/GenBank/DDBJ databases">
        <title>Electrophorus electricus (electric eel) genome, fEleEle1, primary haplotype.</title>
        <authorList>
            <person name="Myers G."/>
            <person name="Meyer A."/>
            <person name="Fedrigo O."/>
            <person name="Formenti G."/>
            <person name="Rhie A."/>
            <person name="Tracey A."/>
            <person name="Sims Y."/>
            <person name="Jarvis E.D."/>
        </authorList>
    </citation>
    <scope>NUCLEOTIDE SEQUENCE [LARGE SCALE GENOMIC DNA]</scope>
</reference>
<keyword evidence="3" id="KW-0810">Translation regulation</keyword>
<evidence type="ECO:0000256" key="2">
    <source>
        <dbReference type="ARBA" id="ARBA00022490"/>
    </source>
</evidence>
<proteinExistence type="predicted"/>
<evidence type="ECO:0000256" key="1">
    <source>
        <dbReference type="ARBA" id="ARBA00004496"/>
    </source>
</evidence>
<reference evidence="7" key="5">
    <citation type="submission" date="2025-09" db="UniProtKB">
        <authorList>
            <consortium name="Ensembl"/>
        </authorList>
    </citation>
    <scope>IDENTIFICATION</scope>
</reference>
<dbReference type="InterPro" id="IPR016024">
    <property type="entry name" value="ARM-type_fold"/>
</dbReference>
<dbReference type="GO" id="GO:0008494">
    <property type="term" value="F:translation activator activity"/>
    <property type="evidence" value="ECO:0007669"/>
    <property type="project" value="TreeGrafter"/>
</dbReference>
<dbReference type="Proteomes" id="UP000314983">
    <property type="component" value="Chromosome 5"/>
</dbReference>
<evidence type="ECO:0000256" key="5">
    <source>
        <dbReference type="SAM" id="MobiDB-lite"/>
    </source>
</evidence>
<evidence type="ECO:0000313" key="7">
    <source>
        <dbReference type="Ensembl" id="ENSEEEP00000015973.2"/>
    </source>
</evidence>
<dbReference type="GO" id="GO:0003723">
    <property type="term" value="F:RNA binding"/>
    <property type="evidence" value="ECO:0007669"/>
    <property type="project" value="InterPro"/>
</dbReference>
<reference evidence="7" key="4">
    <citation type="submission" date="2025-08" db="UniProtKB">
        <authorList>
            <consortium name="Ensembl"/>
        </authorList>
    </citation>
    <scope>IDENTIFICATION</scope>
</reference>
<evidence type="ECO:0000259" key="6">
    <source>
        <dbReference type="SMART" id="SM00543"/>
    </source>
</evidence>
<dbReference type="Pfam" id="PF02854">
    <property type="entry name" value="MIF4G"/>
    <property type="match status" value="1"/>
</dbReference>
<dbReference type="FunFam" id="1.25.40.180:FF:000016">
    <property type="entry name" value="polyadenylate-binding protein-interacting protein 1 isoform X1"/>
    <property type="match status" value="1"/>
</dbReference>
<dbReference type="AlphaFoldDB" id="A0A4W4EUR3"/>
<accession>A0A4W4EUR3</accession>
<dbReference type="InterPro" id="IPR051367">
    <property type="entry name" value="mRNA_TranslReg/HistoneTransl"/>
</dbReference>